<protein>
    <submittedName>
        <fullName evidence="3">Uncharacterized protein YhaN</fullName>
    </submittedName>
</protein>
<dbReference type="RefSeq" id="WP_078809129.1">
    <property type="nucleotide sequence ID" value="NZ_FUWM01000005.1"/>
</dbReference>
<dbReference type="InterPro" id="IPR027417">
    <property type="entry name" value="P-loop_NTPase"/>
</dbReference>
<dbReference type="AlphaFoldDB" id="A0A1T4K5U4"/>
<dbReference type="PANTHER" id="PTHR41259">
    <property type="entry name" value="DOUBLE-STRAND BREAK REPAIR RAD50 ATPASE, PUTATIVE-RELATED"/>
    <property type="match status" value="1"/>
</dbReference>
<feature type="coiled-coil region" evidence="1">
    <location>
        <begin position="544"/>
        <end position="644"/>
    </location>
</feature>
<feature type="coiled-coil region" evidence="1">
    <location>
        <begin position="670"/>
        <end position="764"/>
    </location>
</feature>
<evidence type="ECO:0000313" key="4">
    <source>
        <dbReference type="Proteomes" id="UP000190625"/>
    </source>
</evidence>
<dbReference type="PANTHER" id="PTHR41259:SF1">
    <property type="entry name" value="DOUBLE-STRAND BREAK REPAIR RAD50 ATPASE, PUTATIVE-RELATED"/>
    <property type="match status" value="1"/>
</dbReference>
<dbReference type="InterPro" id="IPR038734">
    <property type="entry name" value="YhaN_AAA"/>
</dbReference>
<reference evidence="4" key="1">
    <citation type="submission" date="2017-02" db="EMBL/GenBank/DDBJ databases">
        <authorList>
            <person name="Varghese N."/>
            <person name="Submissions S."/>
        </authorList>
    </citation>
    <scope>NUCLEOTIDE SEQUENCE [LARGE SCALE GENOMIC DNA]</scope>
    <source>
        <strain evidence="4">ATCC BAA-73</strain>
    </source>
</reference>
<dbReference type="STRING" id="142842.SAMN02745118_00632"/>
<keyword evidence="4" id="KW-1185">Reference proteome</keyword>
<dbReference type="Pfam" id="PF13514">
    <property type="entry name" value="AAA_27"/>
    <property type="match status" value="1"/>
</dbReference>
<proteinExistence type="predicted"/>
<feature type="domain" description="YhaN AAA" evidence="2">
    <location>
        <begin position="1"/>
        <end position="203"/>
    </location>
</feature>
<feature type="coiled-coil region" evidence="1">
    <location>
        <begin position="833"/>
        <end position="874"/>
    </location>
</feature>
<evidence type="ECO:0000313" key="3">
    <source>
        <dbReference type="EMBL" id="SJZ37828.1"/>
    </source>
</evidence>
<sequence>MRMKELHVDGFGIFNDLYIDDMSDDLILFSGNNEAGKTTLMSFIRAILYGFPRDIPSNNRHEPLNGGKHGGALTFLNNKGNEYRIERKEGNKSAGEVVVYGPSGRREGEKGLDILLQGVSNELYNNLFCFGLDELQKLETLQNDEVNNFIYSAGMGSGTRSIVEVREELLSKKHDLYTPRGRKRPEIKSLLREIDDVEANLQDLMGLPEDYNNYQHELSDLHQEVKDYKEKLKMIVEEITWLQKIEDALEPWQNIKLNEEKLVELPEINSFPEAGVTRLEELEVEIEQIKQKVRKIEKAIEKKNTEVSIIKINNNLLDNDTLITNLQEKKELYFRQLDEVKKLENDLEYVKEECQTGLLQLGTNWNEEKVYDFDFSIKFKGKIREYKDELDKIKKDVNNLKARFEAQEDRLKDQEHELKSYRQRIESITQENLNRDKIKQEELRLIELKDLKVKLETQRKVLETKIEDKAKIEDNLTRISKEIKIANEDQGNSFGWQKKTFALGLIAVGVFSLWQVNTVIGLTLIIGSISFLFLKKNEQESISIEYFNQEKDRLKKEVEQCNNEIINIKAKMNELENKTKEIISKSTLTEGELKKLEGKLEKKKKKLNKLNLLQEEYREKEKAYQRIQERYNTIESRLNKMKERQYELQSKWNNFLRKHELDQEISPDNLLDLINEAEKVRDKIRKKEAIIKKRDHLISNINEYKQKIDKLAKECSLATSGSVEYKITELANKLKENKELVQKQTELKEEIGDLELELVDKNELLKIKQNKKEVLMDKGMAKDVEEFRVNSNIYIKRRNLIDKLKENRLRVKSLVKSDKEERRLFDDLREYDKTKVKNEKKELIIRREHLEEEIANKQEKLGELRERIKNLESTEQLAKIWSKKEVLKTQLEEKAEDWAVYAICERLLEMAKEKYEEERQPTVLKRASNYFKRMTQSKYERIFKPLGKDRFEIKRYDGQRLTTDQLSKGTAEQLYLAMRLSFAREYAKQVIPLPLIMDDILVNFDSKRLKMTLKVISQVAKEQQVIFFTCHNYIVEEIEKVVKDYTHYQLEAGQIIKNLVSA</sequence>
<dbReference type="OrthoDB" id="9764467at2"/>
<name>A0A1T4K5U4_9FIRM</name>
<evidence type="ECO:0000259" key="2">
    <source>
        <dbReference type="Pfam" id="PF13514"/>
    </source>
</evidence>
<organism evidence="3 4">
    <name type="scientific">Selenihalanaerobacter shriftii</name>
    <dbReference type="NCBI Taxonomy" id="142842"/>
    <lineage>
        <taxon>Bacteria</taxon>
        <taxon>Bacillati</taxon>
        <taxon>Bacillota</taxon>
        <taxon>Clostridia</taxon>
        <taxon>Halanaerobiales</taxon>
        <taxon>Halobacteroidaceae</taxon>
        <taxon>Selenihalanaerobacter</taxon>
    </lineage>
</organism>
<feature type="coiled-coil region" evidence="1">
    <location>
        <begin position="279"/>
        <end position="346"/>
    </location>
</feature>
<gene>
    <name evidence="3" type="ORF">SAMN02745118_00632</name>
</gene>
<feature type="coiled-coil region" evidence="1">
    <location>
        <begin position="187"/>
        <end position="238"/>
    </location>
</feature>
<accession>A0A1T4K5U4</accession>
<dbReference type="Proteomes" id="UP000190625">
    <property type="component" value="Unassembled WGS sequence"/>
</dbReference>
<dbReference type="SUPFAM" id="SSF52540">
    <property type="entry name" value="P-loop containing nucleoside triphosphate hydrolases"/>
    <property type="match status" value="1"/>
</dbReference>
<keyword evidence="1" id="KW-0175">Coiled coil</keyword>
<evidence type="ECO:0000256" key="1">
    <source>
        <dbReference type="SAM" id="Coils"/>
    </source>
</evidence>
<dbReference type="Gene3D" id="3.40.50.300">
    <property type="entry name" value="P-loop containing nucleotide triphosphate hydrolases"/>
    <property type="match status" value="2"/>
</dbReference>
<dbReference type="EMBL" id="FUWM01000005">
    <property type="protein sequence ID" value="SJZ37828.1"/>
    <property type="molecule type" value="Genomic_DNA"/>
</dbReference>
<feature type="coiled-coil region" evidence="1">
    <location>
        <begin position="383"/>
        <end position="489"/>
    </location>
</feature>